<feature type="transmembrane region" description="Helical" evidence="7">
    <location>
        <begin position="58"/>
        <end position="79"/>
    </location>
</feature>
<evidence type="ECO:0000256" key="6">
    <source>
        <dbReference type="SAM" id="MobiDB-lite"/>
    </source>
</evidence>
<comment type="caution">
    <text evidence="9">The sequence shown here is derived from an EMBL/GenBank/DDBJ whole genome shotgun (WGS) entry which is preliminary data.</text>
</comment>
<name>A0ABQ8UTV0_9EUKA</name>
<evidence type="ECO:0000256" key="1">
    <source>
        <dbReference type="ARBA" id="ARBA00004141"/>
    </source>
</evidence>
<keyword evidence="4 7" id="KW-1133">Transmembrane helix</keyword>
<evidence type="ECO:0000313" key="9">
    <source>
        <dbReference type="EMBL" id="KAJ4462263.1"/>
    </source>
</evidence>
<dbReference type="PANTHER" id="PTHR11730">
    <property type="entry name" value="AMMONIUM TRANSPORTER"/>
    <property type="match status" value="1"/>
</dbReference>
<sequence>MGHAKSANPKIKTPTLGAHIWLLAILQIIIIVLFGVFIDPSAPEDIRSGGILSYSKMYFIFIGIHIMIFVGFGYLMTFVRKYSYSALGFALWISALAAQWGIWLLGLMRSYSGGFANGYRFPITMSILIEADFGAGAVMITMGVLLGRVSSLQLVFIAVFEVAWYTLDEWINLVLLKIHDVGGSICIHLFGATFGLAANFFMAGAESRRKMRENDEDNVPTYHGDLFAMIGTMLLWMYWPSFNAALAEDDHGLYRALINTVLSLIAATIAAFYFSHAFHHEFRPPRRPARPPARPARPPARLGHRSPPHRRSASHPLSPPPPPPPPPPIQVDVQNASLAGGVIMGSSADILGSPVLALVIGTVGGGVSACGYRYLLPWLTKHGFKDTCGVINLHCIPGLLGALISAIILGTYEEPIKALNQIAAMGISIGLAVAGGISTAVILTRYWCCCGCSENHGAKSAHLCGCAGGLGAPAVEYTDEVEWVVPEPSFSATGSARLRGKPAPHAAPAPAAMAAPAEPQGQLLEDAAAAPVFAAAEAAQAAVEAQVLETARPVASPSQESVANPLLEQEVQLPNTPSPLPAGM</sequence>
<dbReference type="Gene3D" id="1.10.3430.10">
    <property type="entry name" value="Ammonium transporter AmtB like domains"/>
    <property type="match status" value="1"/>
</dbReference>
<feature type="compositionally biased region" description="Basic residues" evidence="6">
    <location>
        <begin position="302"/>
        <end position="313"/>
    </location>
</feature>
<feature type="transmembrane region" description="Helical" evidence="7">
    <location>
        <begin position="181"/>
        <end position="201"/>
    </location>
</feature>
<feature type="transmembrane region" description="Helical" evidence="7">
    <location>
        <begin position="154"/>
        <end position="175"/>
    </location>
</feature>
<accession>A0ABQ8UTV0</accession>
<dbReference type="EMBL" id="JAPMOS010000003">
    <property type="protein sequence ID" value="KAJ4462263.1"/>
    <property type="molecule type" value="Genomic_DNA"/>
</dbReference>
<evidence type="ECO:0000256" key="4">
    <source>
        <dbReference type="ARBA" id="ARBA00022989"/>
    </source>
</evidence>
<comment type="subcellular location">
    <subcellularLocation>
        <location evidence="1">Membrane</location>
        <topology evidence="1">Multi-pass membrane protein</topology>
    </subcellularLocation>
</comment>
<feature type="transmembrane region" description="Helical" evidence="7">
    <location>
        <begin position="20"/>
        <end position="38"/>
    </location>
</feature>
<feature type="region of interest" description="Disordered" evidence="6">
    <location>
        <begin position="495"/>
        <end position="517"/>
    </location>
</feature>
<feature type="transmembrane region" description="Helical" evidence="7">
    <location>
        <begin position="253"/>
        <end position="274"/>
    </location>
</feature>
<feature type="transmembrane region" description="Helical" evidence="7">
    <location>
        <begin position="422"/>
        <end position="447"/>
    </location>
</feature>
<comment type="similarity">
    <text evidence="2">Belongs to the ammonium transporter (TC 2.A.49) family. Rh subfamily.</text>
</comment>
<proteinExistence type="inferred from homology"/>
<keyword evidence="5 7" id="KW-0472">Membrane</keyword>
<dbReference type="SUPFAM" id="SSF111352">
    <property type="entry name" value="Ammonium transporter"/>
    <property type="match status" value="2"/>
</dbReference>
<dbReference type="InterPro" id="IPR024041">
    <property type="entry name" value="NH4_transpt_AmtB-like_dom"/>
</dbReference>
<feature type="compositionally biased region" description="Pro residues" evidence="6">
    <location>
        <begin position="317"/>
        <end position="329"/>
    </location>
</feature>
<feature type="transmembrane region" description="Helical" evidence="7">
    <location>
        <begin position="125"/>
        <end position="147"/>
    </location>
</feature>
<evidence type="ECO:0000256" key="3">
    <source>
        <dbReference type="ARBA" id="ARBA00022692"/>
    </source>
</evidence>
<evidence type="ECO:0000256" key="7">
    <source>
        <dbReference type="SAM" id="Phobius"/>
    </source>
</evidence>
<organism evidence="9 10">
    <name type="scientific">Paratrimastix pyriformis</name>
    <dbReference type="NCBI Taxonomy" id="342808"/>
    <lineage>
        <taxon>Eukaryota</taxon>
        <taxon>Metamonada</taxon>
        <taxon>Preaxostyla</taxon>
        <taxon>Paratrimastigidae</taxon>
        <taxon>Paratrimastix</taxon>
    </lineage>
</organism>
<dbReference type="Proteomes" id="UP001141327">
    <property type="component" value="Unassembled WGS sequence"/>
</dbReference>
<dbReference type="PRINTS" id="PR00342">
    <property type="entry name" value="RHESUSRHD"/>
</dbReference>
<feature type="region of interest" description="Disordered" evidence="6">
    <location>
        <begin position="554"/>
        <end position="584"/>
    </location>
</feature>
<feature type="region of interest" description="Disordered" evidence="6">
    <location>
        <begin position="282"/>
        <end position="330"/>
    </location>
</feature>
<dbReference type="InterPro" id="IPR029020">
    <property type="entry name" value="Ammonium/urea_transptr"/>
</dbReference>
<feature type="compositionally biased region" description="Low complexity" evidence="6">
    <location>
        <begin position="503"/>
        <end position="517"/>
    </location>
</feature>
<feature type="domain" description="Ammonium transporter AmtB-like" evidence="8">
    <location>
        <begin position="47"/>
        <end position="275"/>
    </location>
</feature>
<evidence type="ECO:0000259" key="8">
    <source>
        <dbReference type="Pfam" id="PF00909"/>
    </source>
</evidence>
<gene>
    <name evidence="9" type="ORF">PAPYR_853</name>
</gene>
<feature type="transmembrane region" description="Helical" evidence="7">
    <location>
        <begin position="86"/>
        <end position="105"/>
    </location>
</feature>
<feature type="domain" description="Ammonium transporter AmtB-like" evidence="8">
    <location>
        <begin position="331"/>
        <end position="421"/>
    </location>
</feature>
<reference evidence="9" key="1">
    <citation type="journal article" date="2022" name="bioRxiv">
        <title>Genomics of Preaxostyla Flagellates Illuminates Evolutionary Transitions and the Path Towards Mitochondrial Loss.</title>
        <authorList>
            <person name="Novak L.V.F."/>
            <person name="Treitli S.C."/>
            <person name="Pyrih J."/>
            <person name="Halakuc P."/>
            <person name="Pipaliya S.V."/>
            <person name="Vacek V."/>
            <person name="Brzon O."/>
            <person name="Soukal P."/>
            <person name="Eme L."/>
            <person name="Dacks J.B."/>
            <person name="Karnkowska A."/>
            <person name="Elias M."/>
            <person name="Hampl V."/>
        </authorList>
    </citation>
    <scope>NUCLEOTIDE SEQUENCE</scope>
    <source>
        <strain evidence="9">RCP-MX</strain>
    </source>
</reference>
<feature type="transmembrane region" description="Helical" evidence="7">
    <location>
        <begin position="390"/>
        <end position="410"/>
    </location>
</feature>
<keyword evidence="3 7" id="KW-0812">Transmembrane</keyword>
<keyword evidence="10" id="KW-1185">Reference proteome</keyword>
<evidence type="ECO:0000313" key="10">
    <source>
        <dbReference type="Proteomes" id="UP001141327"/>
    </source>
</evidence>
<dbReference type="Pfam" id="PF00909">
    <property type="entry name" value="Ammonium_transp"/>
    <property type="match status" value="2"/>
</dbReference>
<dbReference type="InterPro" id="IPR002229">
    <property type="entry name" value="RhesusRHD"/>
</dbReference>
<evidence type="ECO:0000256" key="2">
    <source>
        <dbReference type="ARBA" id="ARBA00011036"/>
    </source>
</evidence>
<evidence type="ECO:0000256" key="5">
    <source>
        <dbReference type="ARBA" id="ARBA00023136"/>
    </source>
</evidence>
<protein>
    <submittedName>
        <fullName evidence="9">Ammonium transporter Rh type A</fullName>
    </submittedName>
</protein>
<dbReference type="PANTHER" id="PTHR11730:SF60">
    <property type="entry name" value="RH50, ISOFORM D"/>
    <property type="match status" value="1"/>
</dbReference>
<feature type="transmembrane region" description="Helical" evidence="7">
    <location>
        <begin position="355"/>
        <end position="375"/>
    </location>
</feature>